<evidence type="ECO:0000313" key="3">
    <source>
        <dbReference type="Proteomes" id="UP000199399"/>
    </source>
</evidence>
<dbReference type="OrthoDB" id="9798476at2"/>
<evidence type="ECO:0000259" key="1">
    <source>
        <dbReference type="Pfam" id="PF09350"/>
    </source>
</evidence>
<dbReference type="STRING" id="218672.SAMN04489759_101490"/>
<organism evidence="2 3">
    <name type="scientific">Sulfitobacter delicatus</name>
    <dbReference type="NCBI Taxonomy" id="218672"/>
    <lineage>
        <taxon>Bacteria</taxon>
        <taxon>Pseudomonadati</taxon>
        <taxon>Pseudomonadota</taxon>
        <taxon>Alphaproteobacteria</taxon>
        <taxon>Rhodobacterales</taxon>
        <taxon>Roseobacteraceae</taxon>
        <taxon>Sulfitobacter</taxon>
    </lineage>
</organism>
<protein>
    <recommendedName>
        <fullName evidence="1">DnaJ homologue subfamily C member 28 conserved domain-containing protein</fullName>
    </recommendedName>
</protein>
<proteinExistence type="predicted"/>
<dbReference type="RefSeq" id="WP_093738792.1">
    <property type="nucleotide sequence ID" value="NZ_FNBP01000001.1"/>
</dbReference>
<name>A0A1G7IV41_9RHOB</name>
<dbReference type="Proteomes" id="UP000199399">
    <property type="component" value="Unassembled WGS sequence"/>
</dbReference>
<dbReference type="EMBL" id="FNBP01000001">
    <property type="protein sequence ID" value="SDF16458.1"/>
    <property type="molecule type" value="Genomic_DNA"/>
</dbReference>
<keyword evidence="3" id="KW-1185">Reference proteome</keyword>
<reference evidence="3" key="1">
    <citation type="submission" date="2016-10" db="EMBL/GenBank/DDBJ databases">
        <authorList>
            <person name="Varghese N."/>
            <person name="Submissions S."/>
        </authorList>
    </citation>
    <scope>NUCLEOTIDE SEQUENCE [LARGE SCALE GENOMIC DNA]</scope>
    <source>
        <strain evidence="3">DSM 16477</strain>
    </source>
</reference>
<dbReference type="InterPro" id="IPR018961">
    <property type="entry name" value="DnaJ_homolog_subfam-C_membr-28"/>
</dbReference>
<feature type="domain" description="DnaJ homologue subfamily C member 28 conserved" evidence="1">
    <location>
        <begin position="9"/>
        <end position="70"/>
    </location>
</feature>
<dbReference type="AlphaFoldDB" id="A0A1G7IV41"/>
<evidence type="ECO:0000313" key="2">
    <source>
        <dbReference type="EMBL" id="SDF16458.1"/>
    </source>
</evidence>
<sequence>MAHPLNSAIEMAMQAAEKADEFKDLPGAGKPLEFLSNPKDSVMDRILKENHAKPLAVQLKSKLADLRGALKAEQDEAAPKALMERIAEDQLKLDLELEALRKYG</sequence>
<dbReference type="Pfam" id="PF09350">
    <property type="entry name" value="DJC28_CD"/>
    <property type="match status" value="1"/>
</dbReference>
<accession>A0A1G7IV41</accession>
<gene>
    <name evidence="2" type="ORF">SAMN04489759_101490</name>
</gene>